<dbReference type="Proteomes" id="UP000468581">
    <property type="component" value="Unassembled WGS sequence"/>
</dbReference>
<dbReference type="EMBL" id="JAABOO010000001">
    <property type="protein sequence ID" value="NER13275.1"/>
    <property type="molecule type" value="Genomic_DNA"/>
</dbReference>
<sequence length="3558" mass="367673">AVLTKDLDCSVSPDAVIDITAGSGYPGYTYEVSFNGGAFSGIAGSTFTTTTAGDYTFRVTDTQGCQIVTNVVTVTPAENPQATAAITQDVSCAGGSDGIVTINIDTNFGTPGYEISFDGSAFSTQTVYAGLAPGTYTYTVRDSKECTFTDTVTLNPATPITATAEIAVDYTCLTDGSITIQGGTAAGGTGTYEYSLDGVNFQASPTFAGLTDGTYTITVRDVPNGCTIVTNAVTLDPLNAPTDLSFASAPIICPALVTDVTVTVTDGNAPFVYEITAPAGSVVNNGNNNVFTGLGPGTYTIQVTDAKGCTITESYTVDDIVPISVTAQLVSDEVCFGAADGSLSFTVSNFAGSYDYEVLDSGAAVVANGTSSNTTETITGLGPDTYTVRVVDLSNPFCTDTSSAVVISGPPAALTFTQSLDPLTCISDAVLTITAADGWGGYEYQLDDTGSAGIDFPYQNGNVFAGLTAGTYTVFVRDTRGCEVTQPLTITAPVAPTVTIAPDTFCYDVATGVTITATPAGGVAPYEYSLNGGAFQSSASFGGLTPGTYTVTVRDDFGCTGTSNTITINDALTASAVLTKDLDCSVSPDAVIDITAGSGYPGYTYEVSFNGGAFSGIAGSTFTTTTAGDYTFRVTDTQGCQIVTNPVTVTPADLPVINNVVPTDVLCNGDLTGALDITIDTTIGVPPYVINVVNTTTATNFGTQTNGLPAGNYEVTVTDAKGCTSVPFPVTIAEPNALDITVVGNPLTCTPVGNQLGSVDITITTGSTPNYTYYLLDNTGALAATSTANPTGPTAATNLTFADVDFGDYTVRIVDANGCEIVRPVTVATGPDVLITTSGAAGCTVGSGSMLVEAQASNGTLGVGNFFFAIYPAPPFSPAQVGITWFAADPSPPAASPNTFTFTGLNPGVTYTFIVHDDDTNCEFIQEATVPVANLSGLTSSVTPTDVSCFGAADGNVSFTFDNFDAGATSVDYEIFTALTNVSTGITGNSTVNPPAGPVAVNNFGALAPGEYYIVFTENGGVNNGCVAVSTNFIIQQAPALLTVSATSPVNDNCNPNAGVITATAQAGVAPYEYQFLLATDPAPTATSPGWGTANTANVESGNYIVYVRDASNCVQASAPVTVDLDPSPVISATVPNQCTESEGNFTINVNLDTAGVAPYTYSFNGGAFQPQAAANFDYTNLSSGTYTIEVRDANGCGNLINVEIFQPTDLVPIVTVQPTCNNNDGVVTINVTGGSGVYEYDLLDGGGVSLTGGARQASNVFTGLAADSYTAVVFDIAGGSNCSANRPVDLEVPTAVNFTENVQDVSCNGGSDGSIEVVLDPTNDNPPYTYTLDDGTNPPIVQNSPLFSGLSAGSYDITVTSDRNCDLTRTVVVGEPAALTATAASTLFSCDPTDNTVNDAQITVTPAGGTAPYTYSIDGVNFVSSNVFDVSADATYTLTVRDANGCTFAFNEIIAPLQRVVIDNITSTQAINCTQPEIVEINVSGGSGNYEYILLPSGTPQASNQFTLTAPGVYSFQVNDLDRGCFAIESFEVLPFDLITVSAAHVSDVTCFGGTDGELSLTTAAYTGTYDYEVLDAGGAVVANGSGNAPETINIGGLGTGVYTVRVVETQNPFCEATTNVVTITSPDAAVAVTATATLANCNVGAIITPVGTGGNGTYEYSVVPQGNPAGAFTSATSFEVNPATYPATFTVFVRDAAANICTSSVDIVVDRDPDPTVTVPAFADDQCTSNGSSYTFTAVGTGVAPLEYSIDGVSFQSSASFTVSTDGTYTVTVRDANGCTATDTITIFPPVDMTASVTAEETCNPATDGEITLTASGGSGNYQYRITAPAATPFQASNVFGGLTAGTYTLEVEDTTTNCTDTVTITIDAPTPVAFTLTPTDVSCNGGSDGTITVNLDASNDEPPYLYSLDGGTTTQTSPLFTGLTAGPYNVTVISSKGCTLTVATNIGEPAALTATAASTLFSCDPTDNTVNDAQITVTPAGGTAPYTYSIDGVNFVSSNVFDVSADATYTLTVRDANGCTFAFNEIIAPLQRVVIDNITSTQAINCTQPEIVEINVSGGSGNYEYILLPSGTPQASNQFTLTAPGVYSFQVNDLDRGCFAIESFEVLPFDLITVSAAHVSDVTCFGGTDGELSLTTAAYTGTYDYEVLDAGGAVVANGSGNAPETINIGGLGTGVYTVRVVETQNPFCEATTNVVTITSPDAAVAVTATATLANCNVGAIITPVGTGGNGTYEYSVVPQGNPAGAFTSATSFEVNPATYPATFTVFVRDAAANICTSSVDIVVDRDPDPTVTVPAFADDQCTSNGSSYTFTAVGTGVAPLEYSIDGVSFQSSASFTVSTDGAYTVTVRDANGCTATDTITIFPPLDVVVDVTTQPSCANNDGSITATGSGGSGNTANYQYTLLDNGGAVLQGPNTTGVFTGLTGGVIYRVQFVDTTVGAPACIAEETITLEIPTPVTLLPTDVTDITCNGAADGTITVNLEPAPANDNPPYVFTVDNGTDPAITQNSGVFTGLNPGTYTITVTSNRNCVATDTVTIGEPLSLTGTASVTSEFACNPDNSSTTATITAVADNTTGTSATGGYLFSIDGVNFFTNGTNTYDFDVTAAGAYTITIQDDNACVFTVPVTVNPLTTFTLDAVTQITAITCANPEEVRVDVTGGSGDFTYEILPGGPVQVNNNLFTLTTPDSYTFRVTDNVTGCFETIVYDVPPFDLIEVSATKISDITCFGDADGVIELTVSNYTGTYDYEVLDQTSAVIANGNDVAPGTIQINNLPSGVYTVRVVETQTPFCEETTNVVTIDSPAAPLTLTLDVTNDLTCDGNDGEITAVATGGWAGYQFRLLRNGVETVPFGAATSFTGLDAATYTVEVRDANGCVVSTDQILVQPTQIVATAVQVDALVCAGDATASIEVTATGGRPDVDPTATYQYILNVLDPTTGTILSSSAAQSSNTFGNLSAGRYSVTVIDGWNCDVTTNEVIISDPAEVVATLVQDTSASCLVEATITLTASGGTAPYSYSTDGVNYTGSFASSITLPAPAGDYQFFVRDSNLCVSDISNQVSIDPVPALTIDPETTVDVGCNGESTGLIQVRASGGLGNYTFTLLASDQTTVIRPAQTEDIFRDLPAGQYFVRVDSGDCQALTQPITIIEGVELTAREPIIDNPLCVDDMGSITIILEGGTGQYQFAISPNLNEFQSENVFDNLAPGMYTIIAQDSNGCRPFIFEREIVAPAQVAGTVANMQGELCAGDLDGFIEVNITGGTAPYFTRLVSSPDNPLTFDPNFVQDQFTFTGLAGGYSYVVLVRDANGCESQIAMDLPAGININAAANVETVCTGNLPSHNVTITVDPSVQNDVMFAMDSMDNNDLQLFDPNGFQDVAPGAHFVRVVHANGCEEIVNFTIDNVAPLGITATQGLINEIVASATGGVEPYEYFFNGVSNGSSNSFFVNQTGTYEVRVVDANGCEAVTSIFIEFIDIFIPNFFTPDGDGTNDTWSPKNTEPFPDILTQIFDRYGRLIAELRQGESWLGTYNGNPLPSGDYWYVVKLNASFDGREFVGNFTLYR</sequence>
<evidence type="ECO:0000313" key="3">
    <source>
        <dbReference type="Proteomes" id="UP000468581"/>
    </source>
</evidence>
<feature type="domain" description="PKD/Chitinase" evidence="1">
    <location>
        <begin position="2296"/>
        <end position="2367"/>
    </location>
</feature>
<feature type="domain" description="PKD/Chitinase" evidence="1">
    <location>
        <begin position="1132"/>
        <end position="1208"/>
    </location>
</feature>
<feature type="domain" description="PKD/Chitinase" evidence="1">
    <location>
        <begin position="1878"/>
        <end position="1952"/>
    </location>
</feature>
<dbReference type="Pfam" id="PF13585">
    <property type="entry name" value="CHU_C"/>
    <property type="match status" value="1"/>
</dbReference>
<dbReference type="NCBIfam" id="TIGR04131">
    <property type="entry name" value="Bac_Flav_CTERM"/>
    <property type="match status" value="1"/>
</dbReference>
<feature type="domain" description="PKD/Chitinase" evidence="1">
    <location>
        <begin position="1721"/>
        <end position="1794"/>
    </location>
</feature>
<protein>
    <submittedName>
        <fullName evidence="2">T9SS type B sorting domain-containing protein</fullName>
    </submittedName>
</protein>
<dbReference type="SMART" id="SM00089">
    <property type="entry name" value="PKD"/>
    <property type="match status" value="5"/>
</dbReference>
<keyword evidence="3" id="KW-1185">Reference proteome</keyword>
<name>A0A6P0UIY6_9FLAO</name>
<gene>
    <name evidence="2" type="ORF">GWK08_07480</name>
</gene>
<accession>A0A6P0UIY6</accession>
<feature type="non-terminal residue" evidence="2">
    <location>
        <position position="1"/>
    </location>
</feature>
<evidence type="ECO:0000259" key="1">
    <source>
        <dbReference type="SMART" id="SM00089"/>
    </source>
</evidence>
<reference evidence="2 3" key="1">
    <citation type="submission" date="2020-01" db="EMBL/GenBank/DDBJ databases">
        <title>Leptobacterium flavescens.</title>
        <authorList>
            <person name="Wang G."/>
        </authorList>
    </citation>
    <scope>NUCLEOTIDE SEQUENCE [LARGE SCALE GENOMIC DNA]</scope>
    <source>
        <strain evidence="2 3">KCTC 22160</strain>
    </source>
</reference>
<dbReference type="InterPro" id="IPR025667">
    <property type="entry name" value="SprB_repeat"/>
</dbReference>
<feature type="domain" description="PKD/Chitinase" evidence="1">
    <location>
        <begin position="1303"/>
        <end position="1377"/>
    </location>
</feature>
<evidence type="ECO:0000313" key="2">
    <source>
        <dbReference type="EMBL" id="NER13275.1"/>
    </source>
</evidence>
<dbReference type="Pfam" id="PF13573">
    <property type="entry name" value="SprB"/>
    <property type="match status" value="17"/>
</dbReference>
<organism evidence="2 3">
    <name type="scientific">Leptobacterium flavescens</name>
    <dbReference type="NCBI Taxonomy" id="472055"/>
    <lineage>
        <taxon>Bacteria</taxon>
        <taxon>Pseudomonadati</taxon>
        <taxon>Bacteroidota</taxon>
        <taxon>Flavobacteriia</taxon>
        <taxon>Flavobacteriales</taxon>
        <taxon>Flavobacteriaceae</taxon>
        <taxon>Leptobacterium</taxon>
    </lineage>
</organism>
<dbReference type="InterPro" id="IPR026341">
    <property type="entry name" value="T9SS_type_B"/>
</dbReference>
<proteinExistence type="predicted"/>
<dbReference type="InterPro" id="IPR022409">
    <property type="entry name" value="PKD/Chitinase_dom"/>
</dbReference>
<comment type="caution">
    <text evidence="2">The sequence shown here is derived from an EMBL/GenBank/DDBJ whole genome shotgun (WGS) entry which is preliminary data.</text>
</comment>